<dbReference type="EMBL" id="MDDS01000008">
    <property type="protein sequence ID" value="ODP39064.1"/>
    <property type="molecule type" value="Genomic_DNA"/>
</dbReference>
<dbReference type="GO" id="GO:0032784">
    <property type="term" value="P:regulation of DNA-templated transcription elongation"/>
    <property type="evidence" value="ECO:0007669"/>
    <property type="project" value="InterPro"/>
</dbReference>
<name>A0A1E3LZA1_9SPHN</name>
<organism evidence="2 3">
    <name type="scientific">Sphingomonas turrisvirgatae</name>
    <dbReference type="NCBI Taxonomy" id="1888892"/>
    <lineage>
        <taxon>Bacteria</taxon>
        <taxon>Pseudomonadati</taxon>
        <taxon>Pseudomonadota</taxon>
        <taxon>Alphaproteobacteria</taxon>
        <taxon>Sphingomonadales</taxon>
        <taxon>Sphingomonadaceae</taxon>
        <taxon>Sphingomonas</taxon>
    </lineage>
</organism>
<protein>
    <submittedName>
        <fullName evidence="2">Transcription elongation factor GreAB</fullName>
    </submittedName>
</protein>
<dbReference type="NCBIfam" id="NF004396">
    <property type="entry name" value="PRK05753.1"/>
    <property type="match status" value="1"/>
</dbReference>
<keyword evidence="3" id="KW-1185">Reference proteome</keyword>
<dbReference type="GO" id="GO:0003746">
    <property type="term" value="F:translation elongation factor activity"/>
    <property type="evidence" value="ECO:0007669"/>
    <property type="project" value="UniProtKB-KW"/>
</dbReference>
<dbReference type="GO" id="GO:0003677">
    <property type="term" value="F:DNA binding"/>
    <property type="evidence" value="ECO:0007669"/>
    <property type="project" value="InterPro"/>
</dbReference>
<dbReference type="STRING" id="1888892.BFL28_11905"/>
<dbReference type="InterPro" id="IPR036953">
    <property type="entry name" value="GreA/GreB_C_sf"/>
</dbReference>
<dbReference type="Gene3D" id="3.10.50.30">
    <property type="entry name" value="Transcription elongation factor, GreA/GreB, C-terminal domain"/>
    <property type="match status" value="1"/>
</dbReference>
<dbReference type="GO" id="GO:0070063">
    <property type="term" value="F:RNA polymerase binding"/>
    <property type="evidence" value="ECO:0007669"/>
    <property type="project" value="InterPro"/>
</dbReference>
<sequence length="136" mass="14313">MTTPSLPQLHIIDSEYDLIADLALRIDASQPELSSRLMTELERAQVHAAADIPAGVVTLNAQVDFIDEGSGARRSVQLVLPADADIESGKVSILTPVGAGLIGLSQGDSILWPDREGHPRTLRIVSVSPPAAACLA</sequence>
<dbReference type="SUPFAM" id="SSF54534">
    <property type="entry name" value="FKBP-like"/>
    <property type="match status" value="1"/>
</dbReference>
<proteinExistence type="predicted"/>
<dbReference type="PANTHER" id="PTHR30437:SF5">
    <property type="entry name" value="REGULATOR OF NUCLEOSIDE DIPHOSPHATE KINASE"/>
    <property type="match status" value="1"/>
</dbReference>
<keyword evidence="2" id="KW-0251">Elongation factor</keyword>
<evidence type="ECO:0000259" key="1">
    <source>
        <dbReference type="Pfam" id="PF01272"/>
    </source>
</evidence>
<gene>
    <name evidence="2" type="ORF">BFL28_11905</name>
</gene>
<dbReference type="InterPro" id="IPR023459">
    <property type="entry name" value="Tscrpt_elong_fac_GreA/B_fam"/>
</dbReference>
<evidence type="ECO:0000313" key="3">
    <source>
        <dbReference type="Proteomes" id="UP000094487"/>
    </source>
</evidence>
<keyword evidence="2" id="KW-0648">Protein biosynthesis</keyword>
<feature type="domain" description="Transcription elongation factor GreA/GreB C-terminal" evidence="1">
    <location>
        <begin position="53"/>
        <end position="128"/>
    </location>
</feature>
<reference evidence="2 3" key="1">
    <citation type="submission" date="2016-08" db="EMBL/GenBank/DDBJ databases">
        <title>Draft genome of the agarase producing Sphingomonas sp. MCT13.</title>
        <authorList>
            <person name="D'Andrea M.M."/>
            <person name="Rossolini G.M."/>
            <person name="Thaller M.C."/>
        </authorList>
    </citation>
    <scope>NUCLEOTIDE SEQUENCE [LARGE SCALE GENOMIC DNA]</scope>
    <source>
        <strain evidence="2 3">MCT13</strain>
    </source>
</reference>
<dbReference type="GO" id="GO:0006354">
    <property type="term" value="P:DNA-templated transcription elongation"/>
    <property type="evidence" value="ECO:0007669"/>
    <property type="project" value="TreeGrafter"/>
</dbReference>
<evidence type="ECO:0000313" key="2">
    <source>
        <dbReference type="EMBL" id="ODP39064.1"/>
    </source>
</evidence>
<dbReference type="Proteomes" id="UP000094487">
    <property type="component" value="Unassembled WGS sequence"/>
</dbReference>
<dbReference type="InterPro" id="IPR001437">
    <property type="entry name" value="Tscrpt_elong_fac_GreA/B_C"/>
</dbReference>
<accession>A0A1E3LZA1</accession>
<dbReference type="Pfam" id="PF01272">
    <property type="entry name" value="GreA_GreB"/>
    <property type="match status" value="1"/>
</dbReference>
<dbReference type="AlphaFoldDB" id="A0A1E3LZA1"/>
<dbReference type="RefSeq" id="WP_069319239.1">
    <property type="nucleotide sequence ID" value="NZ_MDDS01000008.1"/>
</dbReference>
<dbReference type="PANTHER" id="PTHR30437">
    <property type="entry name" value="TRANSCRIPTION ELONGATION FACTOR GREA"/>
    <property type="match status" value="1"/>
</dbReference>
<dbReference type="OrthoDB" id="192847at2"/>
<comment type="caution">
    <text evidence="2">The sequence shown here is derived from an EMBL/GenBank/DDBJ whole genome shotgun (WGS) entry which is preliminary data.</text>
</comment>